<gene>
    <name evidence="1" type="ORF">H4W30_002107</name>
</gene>
<name>A0ABR9L3E9_9PSEU</name>
<evidence type="ECO:0008006" key="3">
    <source>
        <dbReference type="Google" id="ProtNLM"/>
    </source>
</evidence>
<sequence length="119" mass="12393">MSTVSDAAGVLGAALKTVAGVRLHDLGDNVDPPALVIGMPQLTFEAYCPGQITAVTFPVFLVVALDNRAQAQLWDLVEPVAAAIEDVDGATIASADPTMYQAGTQDLPAYTFVVEMSLT</sequence>
<evidence type="ECO:0000313" key="2">
    <source>
        <dbReference type="Proteomes" id="UP000656548"/>
    </source>
</evidence>
<keyword evidence="2" id="KW-1185">Reference proteome</keyword>
<comment type="caution">
    <text evidence="1">The sequence shown here is derived from an EMBL/GenBank/DDBJ whole genome shotgun (WGS) entry which is preliminary data.</text>
</comment>
<reference evidence="1 2" key="1">
    <citation type="submission" date="2020-10" db="EMBL/GenBank/DDBJ databases">
        <title>Sequencing the genomes of 1000 actinobacteria strains.</title>
        <authorList>
            <person name="Klenk H.-P."/>
        </authorList>
    </citation>
    <scope>NUCLEOTIDE SEQUENCE [LARGE SCALE GENOMIC DNA]</scope>
    <source>
        <strain evidence="1 2">DSM 46661</strain>
    </source>
</reference>
<dbReference type="Proteomes" id="UP000656548">
    <property type="component" value="Unassembled WGS sequence"/>
</dbReference>
<protein>
    <recommendedName>
        <fullName evidence="3">DUF3168 domain-containing protein</fullName>
    </recommendedName>
</protein>
<accession>A0ABR9L3E9</accession>
<dbReference type="EMBL" id="JADBEJ010000003">
    <property type="protein sequence ID" value="MBE1575060.1"/>
    <property type="molecule type" value="Genomic_DNA"/>
</dbReference>
<evidence type="ECO:0000313" key="1">
    <source>
        <dbReference type="EMBL" id="MBE1575060.1"/>
    </source>
</evidence>
<organism evidence="1 2">
    <name type="scientific">Amycolatopsis roodepoortensis</name>
    <dbReference type="NCBI Taxonomy" id="700274"/>
    <lineage>
        <taxon>Bacteria</taxon>
        <taxon>Bacillati</taxon>
        <taxon>Actinomycetota</taxon>
        <taxon>Actinomycetes</taxon>
        <taxon>Pseudonocardiales</taxon>
        <taxon>Pseudonocardiaceae</taxon>
        <taxon>Amycolatopsis</taxon>
    </lineage>
</organism>
<dbReference type="RefSeq" id="WP_191334950.1">
    <property type="nucleotide sequence ID" value="NZ_JADBEJ010000003.1"/>
</dbReference>
<proteinExistence type="predicted"/>